<keyword evidence="2" id="KW-0479">Metal-binding</keyword>
<dbReference type="AlphaFoldDB" id="A0A4Y9XVM9"/>
<evidence type="ECO:0000313" key="5">
    <source>
        <dbReference type="Proteomes" id="UP000298327"/>
    </source>
</evidence>
<dbReference type="Proteomes" id="UP000298327">
    <property type="component" value="Unassembled WGS sequence"/>
</dbReference>
<evidence type="ECO:0000313" key="4">
    <source>
        <dbReference type="EMBL" id="TFY53417.1"/>
    </source>
</evidence>
<keyword evidence="5" id="KW-1185">Reference proteome</keyword>
<evidence type="ECO:0000256" key="2">
    <source>
        <dbReference type="ARBA" id="ARBA00022723"/>
    </source>
</evidence>
<comment type="caution">
    <text evidence="4">The sequence shown here is derived from an EMBL/GenBank/DDBJ whole genome shotgun (WGS) entry which is preliminary data.</text>
</comment>
<protein>
    <recommendedName>
        <fullName evidence="3">DDE Tnp4 domain-containing protein</fullName>
    </recommendedName>
</protein>
<name>A0A4Y9XVM9_9AGAM</name>
<dbReference type="Pfam" id="PF13359">
    <property type="entry name" value="DDE_Tnp_4"/>
    <property type="match status" value="1"/>
</dbReference>
<feature type="domain" description="DDE Tnp4" evidence="3">
    <location>
        <begin position="211"/>
        <end position="341"/>
    </location>
</feature>
<evidence type="ECO:0000256" key="1">
    <source>
        <dbReference type="ARBA" id="ARBA00001968"/>
    </source>
</evidence>
<sequence length="391" mass="44832">MSFQDKLKLAVIPLLHTFTCPSPLSTSYPIISIAVQNNETLATYLTYFEACEEEHARARHQERMQRARAGGKARALPKQGGQRISREWLSGLSSQDAQSRFHLRADEIFEMLDALDIEEDILTRSRYKFSGLEALCLMLACFRSSGELSQLAMLYNRSPSTISEIVNYIVLYIDERWWHLLEFDHAHLLSPENLVAYASAIHHAGAPLEGKWQRQAYSGYKHYHALKFQAIMLPNGLFGHLFGPYESCHHDPFLLSESQIVDKCAEYATRPGTNDHTPAEQRFLQIFGDPAYGVSHQVVCPFGSENRTEEQTEWNATMLNVRIEVEHGFGLVLNTWPFLNSFWKMRVYGSPVGAYYRVGVLFTNILNCLRPNQVSQRFDLEPPLLKEYLYD</sequence>
<gene>
    <name evidence="4" type="ORF">EVG20_g10124</name>
</gene>
<proteinExistence type="predicted"/>
<dbReference type="EMBL" id="SEOQ01001155">
    <property type="protein sequence ID" value="TFY53417.1"/>
    <property type="molecule type" value="Genomic_DNA"/>
</dbReference>
<dbReference type="GO" id="GO:0046872">
    <property type="term" value="F:metal ion binding"/>
    <property type="evidence" value="ECO:0007669"/>
    <property type="project" value="UniProtKB-KW"/>
</dbReference>
<reference evidence="4 5" key="1">
    <citation type="submission" date="2019-02" db="EMBL/GenBank/DDBJ databases">
        <title>Genome sequencing of the rare red list fungi Dentipellis fragilis.</title>
        <authorList>
            <person name="Buettner E."/>
            <person name="Kellner H."/>
        </authorList>
    </citation>
    <scope>NUCLEOTIDE SEQUENCE [LARGE SCALE GENOMIC DNA]</scope>
    <source>
        <strain evidence="4 5">DSM 105465</strain>
    </source>
</reference>
<accession>A0A4Y9XVM9</accession>
<dbReference type="InterPro" id="IPR027806">
    <property type="entry name" value="HARBI1_dom"/>
</dbReference>
<organism evidence="4 5">
    <name type="scientific">Dentipellis fragilis</name>
    <dbReference type="NCBI Taxonomy" id="205917"/>
    <lineage>
        <taxon>Eukaryota</taxon>
        <taxon>Fungi</taxon>
        <taxon>Dikarya</taxon>
        <taxon>Basidiomycota</taxon>
        <taxon>Agaricomycotina</taxon>
        <taxon>Agaricomycetes</taxon>
        <taxon>Russulales</taxon>
        <taxon>Hericiaceae</taxon>
        <taxon>Dentipellis</taxon>
    </lineage>
</organism>
<dbReference type="STRING" id="205917.A0A4Y9XVM9"/>
<dbReference type="OrthoDB" id="5945905at2759"/>
<comment type="cofactor">
    <cofactor evidence="1">
        <name>a divalent metal cation</name>
        <dbReference type="ChEBI" id="CHEBI:60240"/>
    </cofactor>
</comment>
<evidence type="ECO:0000259" key="3">
    <source>
        <dbReference type="Pfam" id="PF13359"/>
    </source>
</evidence>